<proteinExistence type="predicted"/>
<evidence type="ECO:0000256" key="4">
    <source>
        <dbReference type="ARBA" id="ARBA00022737"/>
    </source>
</evidence>
<evidence type="ECO:0000256" key="3">
    <source>
        <dbReference type="ARBA" id="ARBA00022574"/>
    </source>
</evidence>
<dbReference type="InterPro" id="IPR001680">
    <property type="entry name" value="WD40_rpt"/>
</dbReference>
<evidence type="ECO:0000259" key="11">
    <source>
        <dbReference type="Pfam" id="PF25295"/>
    </source>
</evidence>
<evidence type="ECO:0000256" key="2">
    <source>
        <dbReference type="ARBA" id="ARBA00019442"/>
    </source>
</evidence>
<keyword evidence="13" id="KW-1185">Reference proteome</keyword>
<evidence type="ECO:0000313" key="12">
    <source>
        <dbReference type="EMBL" id="CAK9264411.1"/>
    </source>
</evidence>
<accession>A0ABP0WC32</accession>
<comment type="subcellular location">
    <subcellularLocation>
        <location evidence="1">Cell projection</location>
        <location evidence="1">Cilium</location>
    </subcellularLocation>
</comment>
<keyword evidence="3 7" id="KW-0853">WD repeat</keyword>
<evidence type="ECO:0000256" key="1">
    <source>
        <dbReference type="ARBA" id="ARBA00004138"/>
    </source>
</evidence>
<organism evidence="12 13">
    <name type="scientific">Sphagnum jensenii</name>
    <dbReference type="NCBI Taxonomy" id="128206"/>
    <lineage>
        <taxon>Eukaryota</taxon>
        <taxon>Viridiplantae</taxon>
        <taxon>Streptophyta</taxon>
        <taxon>Embryophyta</taxon>
        <taxon>Bryophyta</taxon>
        <taxon>Sphagnophytina</taxon>
        <taxon>Sphagnopsida</taxon>
        <taxon>Sphagnales</taxon>
        <taxon>Sphagnaceae</taxon>
        <taxon>Sphagnum</taxon>
    </lineage>
</organism>
<protein>
    <recommendedName>
        <fullName evidence="2">Intraflagellar transport protein 122 homolog</fullName>
    </recommendedName>
</protein>
<dbReference type="Pfam" id="PF23377">
    <property type="entry name" value="Beta-prop_IFT122_2nd"/>
    <property type="match status" value="1"/>
</dbReference>
<evidence type="ECO:0000259" key="9">
    <source>
        <dbReference type="Pfam" id="PF23377"/>
    </source>
</evidence>
<dbReference type="PROSITE" id="PS50294">
    <property type="entry name" value="WD_REPEATS_REGION"/>
    <property type="match status" value="1"/>
</dbReference>
<feature type="domain" description="IFT122 first beta-propeller" evidence="10">
    <location>
        <begin position="193"/>
        <end position="293"/>
    </location>
</feature>
<keyword evidence="4" id="KW-0677">Repeat</keyword>
<dbReference type="SUPFAM" id="SSF50978">
    <property type="entry name" value="WD40 repeat-like"/>
    <property type="match status" value="2"/>
</dbReference>
<dbReference type="SMART" id="SM00320">
    <property type="entry name" value="WD40"/>
    <property type="match status" value="8"/>
</dbReference>
<feature type="repeat" description="WD" evidence="7">
    <location>
        <begin position="55"/>
        <end position="86"/>
    </location>
</feature>
<feature type="domain" description="IFT122 second beta-propeller" evidence="9">
    <location>
        <begin position="298"/>
        <end position="553"/>
    </location>
</feature>
<dbReference type="Proteomes" id="UP001497444">
    <property type="component" value="Chromosome 16"/>
</dbReference>
<dbReference type="PANTHER" id="PTHR12764:SF4">
    <property type="entry name" value="INTRAFLAGELLAR TRANSPORT PROTEIN 122 HOMOLOG"/>
    <property type="match status" value="1"/>
</dbReference>
<feature type="compositionally biased region" description="Basic residues" evidence="8">
    <location>
        <begin position="1264"/>
        <end position="1274"/>
    </location>
</feature>
<dbReference type="InterPro" id="IPR039857">
    <property type="entry name" value="Ift122/121"/>
</dbReference>
<dbReference type="InterPro" id="IPR056153">
    <property type="entry name" value="Beta-prop_IFT122_1st"/>
</dbReference>
<feature type="domain" description="IFT122 first beta-propeller" evidence="10">
    <location>
        <begin position="2"/>
        <end position="190"/>
    </location>
</feature>
<keyword evidence="5" id="KW-0969">Cilium</keyword>
<dbReference type="InterPro" id="IPR015943">
    <property type="entry name" value="WD40/YVTN_repeat-like_dom_sf"/>
</dbReference>
<dbReference type="EMBL" id="OZ020111">
    <property type="protein sequence ID" value="CAK9264411.1"/>
    <property type="molecule type" value="Genomic_DNA"/>
</dbReference>
<dbReference type="PANTHER" id="PTHR12764">
    <property type="entry name" value="WD REPEAT DOMAIN-RELATED"/>
    <property type="match status" value="1"/>
</dbReference>
<evidence type="ECO:0000256" key="5">
    <source>
        <dbReference type="ARBA" id="ARBA00023069"/>
    </source>
</evidence>
<feature type="region of interest" description="Disordered" evidence="8">
    <location>
        <begin position="1255"/>
        <end position="1284"/>
    </location>
</feature>
<dbReference type="Gene3D" id="1.25.40.470">
    <property type="match status" value="2"/>
</dbReference>
<feature type="region of interest" description="Disordered" evidence="8">
    <location>
        <begin position="1080"/>
        <end position="1103"/>
    </location>
</feature>
<keyword evidence="6" id="KW-0966">Cell projection</keyword>
<name>A0ABP0WC32_9BRYO</name>
<dbReference type="PROSITE" id="PS50082">
    <property type="entry name" value="WD_REPEATS_2"/>
    <property type="match status" value="1"/>
</dbReference>
<dbReference type="Pfam" id="PF23381">
    <property type="entry name" value="Beta-prop_IFT122_1st"/>
    <property type="match status" value="2"/>
</dbReference>
<evidence type="ECO:0000256" key="8">
    <source>
        <dbReference type="SAM" id="MobiDB-lite"/>
    </source>
</evidence>
<dbReference type="Gene3D" id="2.130.10.10">
    <property type="entry name" value="YVTN repeat-like/Quinoprotein amine dehydrogenase"/>
    <property type="match status" value="3"/>
</dbReference>
<dbReference type="InterPro" id="IPR057411">
    <property type="entry name" value="TPR_IFT122"/>
</dbReference>
<evidence type="ECO:0000259" key="10">
    <source>
        <dbReference type="Pfam" id="PF23381"/>
    </source>
</evidence>
<reference evidence="12" key="1">
    <citation type="submission" date="2024-02" db="EMBL/GenBank/DDBJ databases">
        <authorList>
            <consortium name="ELIXIR-Norway"/>
            <consortium name="Elixir Norway"/>
        </authorList>
    </citation>
    <scope>NUCLEOTIDE SEQUENCE</scope>
</reference>
<gene>
    <name evidence="12" type="ORF">CSSPJE1EN1_LOCUS9889</name>
</gene>
<evidence type="ECO:0000256" key="7">
    <source>
        <dbReference type="PROSITE-ProRule" id="PRU00221"/>
    </source>
</evidence>
<evidence type="ECO:0000313" key="13">
    <source>
        <dbReference type="Proteomes" id="UP001497444"/>
    </source>
</evidence>
<evidence type="ECO:0000256" key="6">
    <source>
        <dbReference type="ARBA" id="ARBA00023273"/>
    </source>
</evidence>
<dbReference type="InterPro" id="IPR056152">
    <property type="entry name" value="Beta-prop_IFT122_2nd"/>
</dbReference>
<dbReference type="InterPro" id="IPR036322">
    <property type="entry name" value="WD40_repeat_dom_sf"/>
</dbReference>
<sequence length="1317" mass="147558">MRAVVTWTDHAPQHGGVKSVCYDIAFRPDGSQLIAAVGSRVLMYDAANGDLLHSLQGHKDSVYCVAYSRDGKRFASGGADKTIIIWTHKAEGILKYSHSDSVQCLAYNPVTQQLASGTATDFGIWSPEQKSVSKHKAHSKVLCAAWTADGQHLALGMYSGHISICNKSGTQQLTIERSAPVWTLQWNTTQHKTSDALAVGCWDGTLSIYDLAGKQVGNDKELGFDPCCVTYHDAMYLCVGGSDKKVLLYSRDGVKLMTMCETGDWIWTVRSRPKHDYVVVGCNDGSISMLQLIFSTVHGLYQEHYAFREAMTDVVIQNLIEDEKVRIRCRDYIKKIAVYQERVAVQLSNSIVVYEKSREGCGSKSQYRACARIDRLLECNLLVLTADHVTLCQETKLQLLTLSGCKEREWLLESTIKYIKVCGGPRGGEGLLIGMKNGLIVKVWINSNYPSKLYKHTSGIRCLDISSSHNCLAIVDECANVLVYNLQTKEVNFEDKLASSVAWNTQMESMLCYSGSGMLNIKTANFPVHRQKLQGYVVGFQGSKVFCLHHLSMQTIEVPLSTSMWHYIESSDYVSAYQVACLGVTEADWHTLALSSLQGQAWDVARKGFIRVQNVCYLDLLNWLQQGHGSHFNKSTLTALVLAYEGKFKEAANTYVEEGQVEKAMEMYSDLRMFEEAKALARTTSGRDVNDTSSDREANVQEIIQRQAEWTEKTNDPKTAADMYLIASQPEKALALLAEHGPVSKLIEVARRLKKTKVEELTLCATLMRRGGQYAHALETYTKLGDFRSILSLHVELHQWEEAFSLKMLHPELEDNVTLQYAQCLIHQDRFDHARIAFTHAGRLDLSEHLLKQLIQNAVKERRFKDAAKLCQTWALEILEEVAEASRNNLPREEEKRRYKEYCEHKENADLYYAYSFIDQSISEPFRTTMPEILFNIARFLLPRCTKQTPQGISLVNILVTLAEHSRDLGCYKVARHAYGRLQCLQVPDSWVDKLEVATLAVRAKAGGGCEEAAHMSIDIPMCYSCSSPLPLVSQSSDDTCSVCLQPFFRSFLTFDHIPLLEFTLDDGITHEQAMELITSHHSSKNPTTHSKRGNELSNHGSSDHRAGVNILGLRNFLGQKLLCSSSSSEPGLPRVNQDMLTNFIPWQVLVLICPAQYEKPRYFHVVDPTLALCRCSSCHHFFEQEEWDLVTLEQPSCPFCGTPVSASGESTTIHTPSSSRTWSLLEHTDMRTLPLLCLPPPVVVGRTYQQNSSLTLVAGGGPNHHHHHHHHHLPPQQSSARIPDLPKLQPEVEAVVGAESLSSNHPKREHDISVAG</sequence>
<feature type="domain" description="Intraflagellar transport protein 122 homolog TPR" evidence="11">
    <location>
        <begin position="561"/>
        <end position="957"/>
    </location>
</feature>
<dbReference type="Pfam" id="PF25295">
    <property type="entry name" value="TPR_IFT122"/>
    <property type="match status" value="1"/>
</dbReference>